<evidence type="ECO:0000313" key="8">
    <source>
        <dbReference type="EMBL" id="AUJ26033.1"/>
    </source>
</evidence>
<organism evidence="8 10">
    <name type="scientific">Virgibacillus dokdonensis</name>
    <dbReference type="NCBI Taxonomy" id="302167"/>
    <lineage>
        <taxon>Bacteria</taxon>
        <taxon>Bacillati</taxon>
        <taxon>Bacillota</taxon>
        <taxon>Bacilli</taxon>
        <taxon>Bacillales</taxon>
        <taxon>Bacillaceae</taxon>
        <taxon>Virgibacillus</taxon>
    </lineage>
</organism>
<comment type="similarity">
    <text evidence="6">Belongs to the TVP38/TMEM64 family.</text>
</comment>
<dbReference type="EMBL" id="JAZHPM010000007">
    <property type="protein sequence ID" value="MEF2291452.1"/>
    <property type="molecule type" value="Genomic_DNA"/>
</dbReference>
<dbReference type="Pfam" id="PF09335">
    <property type="entry name" value="VTT_dom"/>
    <property type="match status" value="1"/>
</dbReference>
<protein>
    <recommendedName>
        <fullName evidence="6">TVP38/TMEM64 family membrane protein</fullName>
    </recommendedName>
</protein>
<evidence type="ECO:0000259" key="7">
    <source>
        <dbReference type="Pfam" id="PF09335"/>
    </source>
</evidence>
<dbReference type="EMBL" id="CP018622">
    <property type="protein sequence ID" value="AUJ26033.1"/>
    <property type="molecule type" value="Genomic_DNA"/>
</dbReference>
<dbReference type="InterPro" id="IPR032816">
    <property type="entry name" value="VTT_dom"/>
</dbReference>
<feature type="transmembrane region" description="Helical" evidence="6">
    <location>
        <begin position="32"/>
        <end position="50"/>
    </location>
</feature>
<keyword evidence="4 6" id="KW-1133">Transmembrane helix</keyword>
<dbReference type="AlphaFoldDB" id="A0A2K9J4R3"/>
<name>A0A2K9J4R3_9BACI</name>
<keyword evidence="2 6" id="KW-1003">Cell membrane</keyword>
<proteinExistence type="inferred from homology"/>
<dbReference type="Proteomes" id="UP000234237">
    <property type="component" value="Chromosome"/>
</dbReference>
<dbReference type="InterPro" id="IPR015414">
    <property type="entry name" value="TMEM64"/>
</dbReference>
<keyword evidence="11" id="KW-1185">Reference proteome</keyword>
<keyword evidence="3 6" id="KW-0812">Transmembrane</keyword>
<dbReference type="Proteomes" id="UP001356080">
    <property type="component" value="Unassembled WGS sequence"/>
</dbReference>
<dbReference type="KEGG" id="vpn:A21D_02991"/>
<reference evidence="10" key="2">
    <citation type="submission" date="2016-11" db="EMBL/GenBank/DDBJ databases">
        <title>Complete genome sequence of Virgibacillus pantothenticus 21D, a halophilic bacterium isolated from the deep hypersaline anoxic basin Discovery in the Mediterranean Sea.</title>
        <authorList>
            <person name="Zeaiter Z."/>
            <person name="Booth J.M."/>
            <person name="Prosdocimi E.M."/>
            <person name="Mapelli F."/>
            <person name="Fusi M."/>
            <person name="Daffonchio D."/>
            <person name="Borin S."/>
            <person name="Crotti E."/>
        </authorList>
    </citation>
    <scope>NUCLEOTIDE SEQUENCE [LARGE SCALE GENOMIC DNA]</scope>
    <source>
        <strain evidence="10">21D</strain>
    </source>
</reference>
<feature type="domain" description="VTT" evidence="7">
    <location>
        <begin position="37"/>
        <end position="149"/>
    </location>
</feature>
<reference evidence="9 11" key="3">
    <citation type="submission" date="2024-01" db="EMBL/GenBank/DDBJ databases">
        <title>Survival strategy associated with biotechnological potential of Virgibacillus dokdonensis T4.6 isolated from salt-fermented shrimp paste.</title>
        <authorList>
            <person name="Doan T.V."/>
            <person name="Quach N.T."/>
            <person name="Phi Q.-T."/>
        </authorList>
    </citation>
    <scope>NUCLEOTIDE SEQUENCE [LARGE SCALE GENOMIC DNA]</scope>
    <source>
        <strain evidence="9 11">T4.6</strain>
    </source>
</reference>
<dbReference type="PANTHER" id="PTHR12677:SF59">
    <property type="entry name" value="GOLGI APPARATUS MEMBRANE PROTEIN TVP38-RELATED"/>
    <property type="match status" value="1"/>
</dbReference>
<feature type="transmembrane region" description="Helical" evidence="6">
    <location>
        <begin position="7"/>
        <end position="26"/>
    </location>
</feature>
<evidence type="ECO:0000313" key="9">
    <source>
        <dbReference type="EMBL" id="MEF2291452.1"/>
    </source>
</evidence>
<dbReference type="STRING" id="302167.GCA_900166595_01823"/>
<gene>
    <name evidence="8" type="ORF">A21D_02991</name>
    <name evidence="9" type="ORF">V2W34_05425</name>
</gene>
<feature type="transmembrane region" description="Helical" evidence="6">
    <location>
        <begin position="157"/>
        <end position="173"/>
    </location>
</feature>
<dbReference type="RefSeq" id="WP_101933787.1">
    <property type="nucleotide sequence ID" value="NZ_CP018622.1"/>
</dbReference>
<evidence type="ECO:0000256" key="4">
    <source>
        <dbReference type="ARBA" id="ARBA00022989"/>
    </source>
</evidence>
<evidence type="ECO:0000256" key="2">
    <source>
        <dbReference type="ARBA" id="ARBA00022475"/>
    </source>
</evidence>
<dbReference type="GO" id="GO:0005886">
    <property type="term" value="C:plasma membrane"/>
    <property type="evidence" value="ECO:0007669"/>
    <property type="project" value="UniProtKB-SubCell"/>
</dbReference>
<feature type="transmembrane region" description="Helical" evidence="6">
    <location>
        <begin position="102"/>
        <end position="122"/>
    </location>
</feature>
<dbReference type="PANTHER" id="PTHR12677">
    <property type="entry name" value="GOLGI APPARATUS MEMBRANE PROTEIN TVP38-RELATED"/>
    <property type="match status" value="1"/>
</dbReference>
<keyword evidence="5 6" id="KW-0472">Membrane</keyword>
<comment type="caution">
    <text evidence="6">Lacks conserved residue(s) required for the propagation of feature annotation.</text>
</comment>
<sequence length="194" mass="22097">MEVLGNYLLAFIEGGGLFAPILFISFHLLRPLLFLPVIFICISGGILFGAIAGTVYSLIGITLSSIIFYFFVYKMPKSMQRFQKVKGKIIGKQTALTTSQIALLRLIPFIHFHLLSLCLLEISSSLKDYTKSSFLTNIPIAFIYTSIGQWISNLTPLYIGLSLLILLPFVYLLRRKEIYIKWQEFFHVQTREST</sequence>
<evidence type="ECO:0000256" key="1">
    <source>
        <dbReference type="ARBA" id="ARBA00004651"/>
    </source>
</evidence>
<comment type="subcellular location">
    <subcellularLocation>
        <location evidence="1 6">Cell membrane</location>
        <topology evidence="1 6">Multi-pass membrane protein</topology>
    </subcellularLocation>
</comment>
<accession>A0A2K9J4R3</accession>
<reference evidence="8" key="1">
    <citation type="submission" date="2016-11" db="EMBL/GenBank/DDBJ databases">
        <title>Complete genome sequence of Virgibacillus dokdonensis 21D, a halophilic bacterium isolated from the deep hypersaline anoxic basin Discovery in the Mediterranean Sea.</title>
        <authorList>
            <person name="Zeaiter Z."/>
            <person name="Booth J.M."/>
            <person name="Prosdocimi E.M."/>
            <person name="Mapelli F."/>
            <person name="Fusi M."/>
            <person name="Daffonchio D."/>
            <person name="Borin S."/>
            <person name="Crotti E."/>
        </authorList>
    </citation>
    <scope>NUCLEOTIDE SEQUENCE</scope>
    <source>
        <strain evidence="8">21D</strain>
    </source>
</reference>
<evidence type="ECO:0000256" key="6">
    <source>
        <dbReference type="RuleBase" id="RU366058"/>
    </source>
</evidence>
<evidence type="ECO:0000313" key="10">
    <source>
        <dbReference type="Proteomes" id="UP000234237"/>
    </source>
</evidence>
<evidence type="ECO:0000256" key="5">
    <source>
        <dbReference type="ARBA" id="ARBA00023136"/>
    </source>
</evidence>
<evidence type="ECO:0000313" key="11">
    <source>
        <dbReference type="Proteomes" id="UP001356080"/>
    </source>
</evidence>
<evidence type="ECO:0000256" key="3">
    <source>
        <dbReference type="ARBA" id="ARBA00022692"/>
    </source>
</evidence>